<dbReference type="EMBL" id="MASR01000001">
    <property type="protein sequence ID" value="OFE13444.1"/>
    <property type="molecule type" value="Genomic_DNA"/>
</dbReference>
<name>A0A1E8CM04_9GAMM</name>
<comment type="caution">
    <text evidence="1">The sequence shown here is derived from an EMBL/GenBank/DDBJ whole genome shotgun (WGS) entry which is preliminary data.</text>
</comment>
<protein>
    <submittedName>
        <fullName evidence="1">Uncharacterized protein</fullName>
    </submittedName>
</protein>
<evidence type="ECO:0000313" key="2">
    <source>
        <dbReference type="Proteomes" id="UP000175669"/>
    </source>
</evidence>
<evidence type="ECO:0000313" key="1">
    <source>
        <dbReference type="EMBL" id="OFE13444.1"/>
    </source>
</evidence>
<dbReference type="InterPro" id="IPR043733">
    <property type="entry name" value="DUF5677"/>
</dbReference>
<dbReference type="Proteomes" id="UP000175669">
    <property type="component" value="Unassembled WGS sequence"/>
</dbReference>
<accession>A0A1E8CM04</accession>
<organism evidence="1 2">
    <name type="scientific">Pseudohongiella acticola</name>
    <dbReference type="NCBI Taxonomy" id="1524254"/>
    <lineage>
        <taxon>Bacteria</taxon>
        <taxon>Pseudomonadati</taxon>
        <taxon>Pseudomonadota</taxon>
        <taxon>Gammaproteobacteria</taxon>
        <taxon>Pseudomonadales</taxon>
        <taxon>Pseudohongiellaceae</taxon>
        <taxon>Pseudohongiella</taxon>
    </lineage>
</organism>
<proteinExistence type="predicted"/>
<dbReference type="AlphaFoldDB" id="A0A1E8CM04"/>
<keyword evidence="2" id="KW-1185">Reference proteome</keyword>
<dbReference type="STRING" id="1524254.PHACT_10090"/>
<sequence>MSSNSSQYYSQESYNEALMTLQGAIVAVIYEFAMRPCDTKHLILRNTLSRSSMSLKAIFALWDISDFQGGWTIHRTLLERLFHIIDLDANDSYKDFEEWSFYEQYKAQNRVKSDPNFKHEATEPFYKLSPEKSDRAKKLSKSPPKWRRAKAEDVAKSVELSFLYRFGYDFASMHVHPMANDGEQDFFTVTRIEAPALFPDQMSLLSNTLLAATLILQEVLNQSAYKWRRILWDYIDGVRHFLGTGDDSYKDLFTRLLLVGKDQGLCDSPA</sequence>
<reference evidence="2" key="1">
    <citation type="submission" date="2016-07" db="EMBL/GenBank/DDBJ databases">
        <authorList>
            <person name="Florea S."/>
            <person name="Webb J.S."/>
            <person name="Jaromczyk J."/>
            <person name="Schardl C.L."/>
        </authorList>
    </citation>
    <scope>NUCLEOTIDE SEQUENCE [LARGE SCALE GENOMIC DNA]</scope>
    <source>
        <strain evidence="2">KCTC 42131</strain>
    </source>
</reference>
<gene>
    <name evidence="1" type="ORF">PHACT_10090</name>
</gene>
<dbReference type="Pfam" id="PF18928">
    <property type="entry name" value="DUF5677"/>
    <property type="match status" value="1"/>
</dbReference>